<gene>
    <name evidence="2" type="ORF">OZZ17_03770</name>
</gene>
<evidence type="ECO:0000313" key="2">
    <source>
        <dbReference type="EMBL" id="MCZ0666655.1"/>
    </source>
</evidence>
<organism evidence="2 3">
    <name type="scientific">Mediterraneibacter gnavus</name>
    <name type="common">Ruminococcus gnavus</name>
    <dbReference type="NCBI Taxonomy" id="33038"/>
    <lineage>
        <taxon>Bacteria</taxon>
        <taxon>Bacillati</taxon>
        <taxon>Bacillota</taxon>
        <taxon>Clostridia</taxon>
        <taxon>Lachnospirales</taxon>
        <taxon>Lachnospiraceae</taxon>
        <taxon>Mediterraneibacter</taxon>
    </lineage>
</organism>
<accession>A0A9Q4EXV5</accession>
<evidence type="ECO:0000313" key="3">
    <source>
        <dbReference type="Proteomes" id="UP001079535"/>
    </source>
</evidence>
<dbReference type="Proteomes" id="UP001079535">
    <property type="component" value="Unassembled WGS sequence"/>
</dbReference>
<evidence type="ECO:0000256" key="1">
    <source>
        <dbReference type="SAM" id="MobiDB-lite"/>
    </source>
</evidence>
<protein>
    <submittedName>
        <fullName evidence="2">Uncharacterized protein</fullName>
    </submittedName>
</protein>
<proteinExistence type="predicted"/>
<comment type="caution">
    <text evidence="2">The sequence shown here is derived from an EMBL/GenBank/DDBJ whole genome shotgun (WGS) entry which is preliminary data.</text>
</comment>
<sequence>MARKEKAVLEKKGWANSFVLVGEAKINADYTYKLDERSEKSDWVYNSLNLGVDCGDVCGTVYAELMGGYGAERDNVVYVHGKDEDGKDDFENRFTIDWDDRFDEKILESVGDLCFMTVGLEKDKNGKVFYKKFLTPYDMIAYINENLEDGMVVNVKGQLKYSSYEGNVKVRKEISSLVLSKADDRSKYHANFTQTMLLTRDSVGKPDKSTGILPIYAKILDYVKEYKGKEVRCNIPYDKAFEYELDLTKPEISQKVIEKLFKVKRGVTEITFEGDLIEGGAVVTATEDDIPDDVKTLIEIGVFTLEEALQKCTVNSGKEKRMVIRRPLIKNVEGKDGAKTPVLQKFEQKYDEDDLTLDFMYEEESEDAVEDTHIEDETNEEATNPNDMSWLDALG</sequence>
<reference evidence="2" key="1">
    <citation type="submission" date="2022-11" db="EMBL/GenBank/DDBJ databases">
        <title>Temperate bacteriophages infecting mucin-degrading bacterium Ruminococcus gnavus from the human gut.</title>
        <authorList>
            <person name="Buttimer C."/>
        </authorList>
    </citation>
    <scope>NUCLEOTIDE SEQUENCE</scope>
    <source>
        <strain evidence="2">CCUG 49994</strain>
    </source>
</reference>
<name>A0A9Q4EXV5_MEDGN</name>
<dbReference type="EMBL" id="JAPRAY010000003">
    <property type="protein sequence ID" value="MCZ0666655.1"/>
    <property type="molecule type" value="Genomic_DNA"/>
</dbReference>
<feature type="region of interest" description="Disordered" evidence="1">
    <location>
        <begin position="363"/>
        <end position="395"/>
    </location>
</feature>
<dbReference type="RefSeq" id="WP_268803418.1">
    <property type="nucleotide sequence ID" value="NZ_JAPRAY010000003.1"/>
</dbReference>
<dbReference type="AlphaFoldDB" id="A0A9Q4EXV5"/>